<organism evidence="1 2">
    <name type="scientific">Botryotinia fuckeliana (strain T4)</name>
    <name type="common">Noble rot fungus</name>
    <name type="synonym">Botrytis cinerea</name>
    <dbReference type="NCBI Taxonomy" id="999810"/>
    <lineage>
        <taxon>Eukaryota</taxon>
        <taxon>Fungi</taxon>
        <taxon>Dikarya</taxon>
        <taxon>Ascomycota</taxon>
        <taxon>Pezizomycotina</taxon>
        <taxon>Leotiomycetes</taxon>
        <taxon>Helotiales</taxon>
        <taxon>Sclerotiniaceae</taxon>
        <taxon>Botrytis</taxon>
    </lineage>
</organism>
<dbReference type="Proteomes" id="UP000008177">
    <property type="component" value="Unplaced contigs"/>
</dbReference>
<sequence>MIIIPPSIGYAYGLAVNALRAVSISELGIADASLGALSHENQGLIMWKLGSDIDAVRYKIGTRNGVLNMRNRGAPAGMNPEINDFDSQIVEIINSRLSTGGLLNNADVFALYASACAIMAHGGTILENETFST</sequence>
<dbReference type="HOGENOM" id="CLU_1906424_0_0_1"/>
<protein>
    <submittedName>
        <fullName evidence="1">Uncharacterized protein</fullName>
    </submittedName>
</protein>
<dbReference type="AlphaFoldDB" id="G2XQC3"/>
<reference evidence="2" key="1">
    <citation type="journal article" date="2011" name="PLoS Genet.">
        <title>Genomic analysis of the necrotrophic fungal pathogens Sclerotinia sclerotiorum and Botrytis cinerea.</title>
        <authorList>
            <person name="Amselem J."/>
            <person name="Cuomo C.A."/>
            <person name="van Kan J.A."/>
            <person name="Viaud M."/>
            <person name="Benito E.P."/>
            <person name="Couloux A."/>
            <person name="Coutinho P.M."/>
            <person name="de Vries R.P."/>
            <person name="Dyer P.S."/>
            <person name="Fillinger S."/>
            <person name="Fournier E."/>
            <person name="Gout L."/>
            <person name="Hahn M."/>
            <person name="Kohn L."/>
            <person name="Lapalu N."/>
            <person name="Plummer K.M."/>
            <person name="Pradier J.M."/>
            <person name="Quevillon E."/>
            <person name="Sharon A."/>
            <person name="Simon A."/>
            <person name="ten Have A."/>
            <person name="Tudzynski B."/>
            <person name="Tudzynski P."/>
            <person name="Wincker P."/>
            <person name="Andrew M."/>
            <person name="Anthouard V."/>
            <person name="Beever R.E."/>
            <person name="Beffa R."/>
            <person name="Benoit I."/>
            <person name="Bouzid O."/>
            <person name="Brault B."/>
            <person name="Chen Z."/>
            <person name="Choquer M."/>
            <person name="Collemare J."/>
            <person name="Cotton P."/>
            <person name="Danchin E.G."/>
            <person name="Da Silva C."/>
            <person name="Gautier A."/>
            <person name="Giraud C."/>
            <person name="Giraud T."/>
            <person name="Gonzalez C."/>
            <person name="Grossetete S."/>
            <person name="Guldener U."/>
            <person name="Henrissat B."/>
            <person name="Howlett B.J."/>
            <person name="Kodira C."/>
            <person name="Kretschmer M."/>
            <person name="Lappartient A."/>
            <person name="Leroch M."/>
            <person name="Levis C."/>
            <person name="Mauceli E."/>
            <person name="Neuveglise C."/>
            <person name="Oeser B."/>
            <person name="Pearson M."/>
            <person name="Poulain J."/>
            <person name="Poussereau N."/>
            <person name="Quesneville H."/>
            <person name="Rascle C."/>
            <person name="Schumacher J."/>
            <person name="Segurens B."/>
            <person name="Sexton A."/>
            <person name="Silva E."/>
            <person name="Sirven C."/>
            <person name="Soanes D.M."/>
            <person name="Talbot N.J."/>
            <person name="Templeton M."/>
            <person name="Yandava C."/>
            <person name="Yarden O."/>
            <person name="Zeng Q."/>
            <person name="Rollins J.A."/>
            <person name="Lebrun M.H."/>
            <person name="Dickman M."/>
        </authorList>
    </citation>
    <scope>NUCLEOTIDE SEQUENCE [LARGE SCALE GENOMIC DNA]</scope>
    <source>
        <strain evidence="2">T4</strain>
    </source>
</reference>
<evidence type="ECO:0000313" key="1">
    <source>
        <dbReference type="EMBL" id="CCD43011.1"/>
    </source>
</evidence>
<name>G2XQC3_BOTF4</name>
<accession>G2XQC3</accession>
<dbReference type="EMBL" id="FQ790251">
    <property type="protein sequence ID" value="CCD43011.1"/>
    <property type="molecule type" value="Genomic_DNA"/>
</dbReference>
<gene>
    <name evidence="1" type="ORF">BofuT4_P070870.1</name>
</gene>
<proteinExistence type="predicted"/>
<dbReference type="InParanoid" id="G2XQC3"/>
<evidence type="ECO:0000313" key="2">
    <source>
        <dbReference type="Proteomes" id="UP000008177"/>
    </source>
</evidence>